<dbReference type="AlphaFoldDB" id="A0A975BQY9"/>
<sequence>MCHGAANVFYEMPYEAEPRVCVPRQSLTGIKLSFRSAKIIFRRQSLGMSKSSFLTF</sequence>
<protein>
    <submittedName>
        <fullName evidence="1">Uncharacterized protein</fullName>
    </submittedName>
</protein>
<name>A0A975BQY9_9BACT</name>
<dbReference type="Proteomes" id="UP000663722">
    <property type="component" value="Chromosome"/>
</dbReference>
<evidence type="ECO:0000313" key="2">
    <source>
        <dbReference type="Proteomes" id="UP000663722"/>
    </source>
</evidence>
<gene>
    <name evidence="1" type="ORF">dnm_056450</name>
</gene>
<reference evidence="1" key="1">
    <citation type="journal article" date="2021" name="Microb. Physiol.">
        <title>Proteogenomic Insights into the Physiology of Marine, Sulfate-Reducing, Filamentous Desulfonema limicola and Desulfonema magnum.</title>
        <authorList>
            <person name="Schnaars V."/>
            <person name="Wohlbrand L."/>
            <person name="Scheve S."/>
            <person name="Hinrichs C."/>
            <person name="Reinhardt R."/>
            <person name="Rabus R."/>
        </authorList>
    </citation>
    <scope>NUCLEOTIDE SEQUENCE</scope>
    <source>
        <strain evidence="1">4be13</strain>
    </source>
</reference>
<proteinExistence type="predicted"/>
<dbReference type="KEGG" id="dmm:dnm_056450"/>
<evidence type="ECO:0000313" key="1">
    <source>
        <dbReference type="EMBL" id="QTA89589.1"/>
    </source>
</evidence>
<organism evidence="1 2">
    <name type="scientific">Desulfonema magnum</name>
    <dbReference type="NCBI Taxonomy" id="45655"/>
    <lineage>
        <taxon>Bacteria</taxon>
        <taxon>Pseudomonadati</taxon>
        <taxon>Thermodesulfobacteriota</taxon>
        <taxon>Desulfobacteria</taxon>
        <taxon>Desulfobacterales</taxon>
        <taxon>Desulfococcaceae</taxon>
        <taxon>Desulfonema</taxon>
    </lineage>
</organism>
<keyword evidence="2" id="KW-1185">Reference proteome</keyword>
<dbReference type="EMBL" id="CP061800">
    <property type="protein sequence ID" value="QTA89589.1"/>
    <property type="molecule type" value="Genomic_DNA"/>
</dbReference>
<accession>A0A975BQY9</accession>